<gene>
    <name evidence="2" type="ORF">AAF712_011944</name>
</gene>
<protein>
    <submittedName>
        <fullName evidence="2">Uncharacterized protein</fullName>
    </submittedName>
</protein>
<dbReference type="EMBL" id="JBBXMP010000143">
    <property type="protein sequence ID" value="KAL0061238.1"/>
    <property type="molecule type" value="Genomic_DNA"/>
</dbReference>
<accession>A0ABR2ZIP3</accession>
<feature type="region of interest" description="Disordered" evidence="1">
    <location>
        <begin position="686"/>
        <end position="718"/>
    </location>
</feature>
<feature type="region of interest" description="Disordered" evidence="1">
    <location>
        <begin position="741"/>
        <end position="778"/>
    </location>
</feature>
<proteinExistence type="predicted"/>
<organism evidence="2 3">
    <name type="scientific">Marasmius tenuissimus</name>
    <dbReference type="NCBI Taxonomy" id="585030"/>
    <lineage>
        <taxon>Eukaryota</taxon>
        <taxon>Fungi</taxon>
        <taxon>Dikarya</taxon>
        <taxon>Basidiomycota</taxon>
        <taxon>Agaricomycotina</taxon>
        <taxon>Agaricomycetes</taxon>
        <taxon>Agaricomycetidae</taxon>
        <taxon>Agaricales</taxon>
        <taxon>Marasmiineae</taxon>
        <taxon>Marasmiaceae</taxon>
        <taxon>Marasmius</taxon>
    </lineage>
</organism>
<feature type="region of interest" description="Disordered" evidence="1">
    <location>
        <begin position="220"/>
        <end position="257"/>
    </location>
</feature>
<evidence type="ECO:0000313" key="3">
    <source>
        <dbReference type="Proteomes" id="UP001437256"/>
    </source>
</evidence>
<feature type="compositionally biased region" description="Low complexity" evidence="1">
    <location>
        <begin position="95"/>
        <end position="113"/>
    </location>
</feature>
<feature type="region of interest" description="Disordered" evidence="1">
    <location>
        <begin position="838"/>
        <end position="910"/>
    </location>
</feature>
<feature type="compositionally biased region" description="Basic residues" evidence="1">
    <location>
        <begin position="692"/>
        <end position="705"/>
    </location>
</feature>
<feature type="compositionally biased region" description="Pro residues" evidence="1">
    <location>
        <begin position="859"/>
        <end position="869"/>
    </location>
</feature>
<sequence>MAANHRLSPLYSFDGFTEADVAFANQVEAEEALRQEQNQVSAQVSEAQAPESFGNTSIPLNTPRHKHVFQPTDKASPSIRRVTEQRAEQQLAVPAPTVPAPTHTHTHSVSPAPVEQTDSPGPFQSATSTNTYAGTHTYTGANPYAISYYQYLYPGYQPGPPYPPPSAMQLTMQPGVPVQAQHPPPGLPAPPTPSISSPVGPCQLCLYYYGGHTVPSTAPHHSLEPIASTSSADTTSSTQPIAKANQPRAGGGGRPSQNTIGVLEKLCDEFDKRVLATSKATGLTKAYIYGFINKTCKGQRDLNTWNKFQPFTLNDDNFDKEVVARVTDSSCKYPGYGGASPIQIQTAYASFMAEHGEEGTKKILGLWHDEHEVEISQTKGSRKWMFNTAVCQVSNMSKTLRNKHSIYTFTLMIGGIIGTDQDLAYICQEGESNGFAESGFLFGPRALISLYRAYVGNSVAITYTNNQLAAFACERGLTISGRGIEDAEAESSPTKGVMSGVVSTKAVQEAPSVAKSKEKADILAIVKARVTEGIGAFSKKGNTLYWATITEQCLSDGVQITGYPPNAKQPWALLKLPPNERTCGIKSMSKDDQDFIIQACNKPKGSEYRLQFSRVDNADLAHNRIPLLVTAPDNDRNKTEVFVSAIDGLDAIQQKIIGAGNGTGAGTANKPRVHFKAEDMDTDLTPVSTLLTHHKARSRTRKRKDTRADEEDFDELGRPRRLRTGHQCLNINDLPATRSKVCSQETIDNSDEMASGSTRRMAPSKAGQRNHTQPPRVANTVGAVGTSLEQPKVAADKPLSNHGPSHQTGTMVAKPAPLQTLMMEELRDSDFKPLNLSMKRPAHTADDATSAKKMRPSASPMPPQFPMPPQGLAQTTATLSMPPMQQQQSLQAPQLPSRVPTPANQYPSCC</sequence>
<evidence type="ECO:0000313" key="2">
    <source>
        <dbReference type="EMBL" id="KAL0061238.1"/>
    </source>
</evidence>
<feature type="region of interest" description="Disordered" evidence="1">
    <location>
        <begin position="95"/>
        <end position="121"/>
    </location>
</feature>
<reference evidence="2 3" key="1">
    <citation type="submission" date="2024-05" db="EMBL/GenBank/DDBJ databases">
        <title>A draft genome resource for the thread blight pathogen Marasmius tenuissimus strain MS-2.</title>
        <authorList>
            <person name="Yulfo-Soto G.E."/>
            <person name="Baruah I.K."/>
            <person name="Amoako-Attah I."/>
            <person name="Bukari Y."/>
            <person name="Meinhardt L.W."/>
            <person name="Bailey B.A."/>
            <person name="Cohen S.P."/>
        </authorList>
    </citation>
    <scope>NUCLEOTIDE SEQUENCE [LARGE SCALE GENOMIC DNA]</scope>
    <source>
        <strain evidence="2 3">MS-2</strain>
    </source>
</reference>
<evidence type="ECO:0000256" key="1">
    <source>
        <dbReference type="SAM" id="MobiDB-lite"/>
    </source>
</evidence>
<dbReference type="Proteomes" id="UP001437256">
    <property type="component" value="Unassembled WGS sequence"/>
</dbReference>
<keyword evidence="3" id="KW-1185">Reference proteome</keyword>
<feature type="compositionally biased region" description="Low complexity" evidence="1">
    <location>
        <begin position="879"/>
        <end position="897"/>
    </location>
</feature>
<name>A0ABR2ZIP3_9AGAR</name>
<feature type="compositionally biased region" description="Low complexity" evidence="1">
    <location>
        <begin position="227"/>
        <end position="238"/>
    </location>
</feature>
<feature type="region of interest" description="Disordered" evidence="1">
    <location>
        <begin position="46"/>
        <end position="78"/>
    </location>
</feature>
<comment type="caution">
    <text evidence="2">The sequence shown here is derived from an EMBL/GenBank/DDBJ whole genome shotgun (WGS) entry which is preliminary data.</text>
</comment>